<sequence length="101" mass="10876">MRWSLAYMVMRLFAAAALSDRPVLRHTAWIICPSLARQPPGSAEIMATKVTSFGATPSPRIPLNNATASSPSIEITVVHEMTSRSSISSNSFRAQPGAPHL</sequence>
<dbReference type="AlphaFoldDB" id="A0A0A9DVV0"/>
<name>A0A0A9DVV0_ARUDO</name>
<reference evidence="2" key="2">
    <citation type="journal article" date="2015" name="Data Brief">
        <title>Shoot transcriptome of the giant reed, Arundo donax.</title>
        <authorList>
            <person name="Barrero R.A."/>
            <person name="Guerrero F.D."/>
            <person name="Moolhuijzen P."/>
            <person name="Goolsby J.A."/>
            <person name="Tidwell J."/>
            <person name="Bellgard S.E."/>
            <person name="Bellgard M.I."/>
        </authorList>
    </citation>
    <scope>NUCLEOTIDE SEQUENCE</scope>
    <source>
        <tissue evidence="2">Shoot tissue taken approximately 20 cm above the soil surface</tissue>
    </source>
</reference>
<evidence type="ECO:0000313" key="2">
    <source>
        <dbReference type="EMBL" id="JAD92659.1"/>
    </source>
</evidence>
<protein>
    <recommendedName>
        <fullName evidence="3">Secreted protein</fullName>
    </recommendedName>
</protein>
<proteinExistence type="predicted"/>
<feature type="chain" id="PRO_5002061613" description="Secreted protein" evidence="1">
    <location>
        <begin position="20"/>
        <end position="101"/>
    </location>
</feature>
<evidence type="ECO:0008006" key="3">
    <source>
        <dbReference type="Google" id="ProtNLM"/>
    </source>
</evidence>
<feature type="signal peptide" evidence="1">
    <location>
        <begin position="1"/>
        <end position="19"/>
    </location>
</feature>
<keyword evidence="1" id="KW-0732">Signal</keyword>
<dbReference type="EMBL" id="GBRH01205236">
    <property type="protein sequence ID" value="JAD92659.1"/>
    <property type="molecule type" value="Transcribed_RNA"/>
</dbReference>
<accession>A0A0A9DVV0</accession>
<evidence type="ECO:0000256" key="1">
    <source>
        <dbReference type="SAM" id="SignalP"/>
    </source>
</evidence>
<organism evidence="2">
    <name type="scientific">Arundo donax</name>
    <name type="common">Giant reed</name>
    <name type="synonym">Donax arundinaceus</name>
    <dbReference type="NCBI Taxonomy" id="35708"/>
    <lineage>
        <taxon>Eukaryota</taxon>
        <taxon>Viridiplantae</taxon>
        <taxon>Streptophyta</taxon>
        <taxon>Embryophyta</taxon>
        <taxon>Tracheophyta</taxon>
        <taxon>Spermatophyta</taxon>
        <taxon>Magnoliopsida</taxon>
        <taxon>Liliopsida</taxon>
        <taxon>Poales</taxon>
        <taxon>Poaceae</taxon>
        <taxon>PACMAD clade</taxon>
        <taxon>Arundinoideae</taxon>
        <taxon>Arundineae</taxon>
        <taxon>Arundo</taxon>
    </lineage>
</organism>
<reference evidence="2" key="1">
    <citation type="submission" date="2014-09" db="EMBL/GenBank/DDBJ databases">
        <authorList>
            <person name="Magalhaes I.L.F."/>
            <person name="Oliveira U."/>
            <person name="Santos F.R."/>
            <person name="Vidigal T.H.D.A."/>
            <person name="Brescovit A.D."/>
            <person name="Santos A.J."/>
        </authorList>
    </citation>
    <scope>NUCLEOTIDE SEQUENCE</scope>
    <source>
        <tissue evidence="2">Shoot tissue taken approximately 20 cm above the soil surface</tissue>
    </source>
</reference>